<organism evidence="1">
    <name type="scientific">Anguilla anguilla</name>
    <name type="common">European freshwater eel</name>
    <name type="synonym">Muraena anguilla</name>
    <dbReference type="NCBI Taxonomy" id="7936"/>
    <lineage>
        <taxon>Eukaryota</taxon>
        <taxon>Metazoa</taxon>
        <taxon>Chordata</taxon>
        <taxon>Craniata</taxon>
        <taxon>Vertebrata</taxon>
        <taxon>Euteleostomi</taxon>
        <taxon>Actinopterygii</taxon>
        <taxon>Neopterygii</taxon>
        <taxon>Teleostei</taxon>
        <taxon>Anguilliformes</taxon>
        <taxon>Anguillidae</taxon>
        <taxon>Anguilla</taxon>
    </lineage>
</organism>
<evidence type="ECO:0000313" key="1">
    <source>
        <dbReference type="EMBL" id="JAH23185.1"/>
    </source>
</evidence>
<sequence length="29" mass="3330">MLHCMAWWKTKCLHSSPGTGNLPNSPWVF</sequence>
<accession>A0A0E9R3W7</accession>
<dbReference type="AlphaFoldDB" id="A0A0E9R3W7"/>
<reference evidence="1" key="2">
    <citation type="journal article" date="2015" name="Fish Shellfish Immunol.">
        <title>Early steps in the European eel (Anguilla anguilla)-Vibrio vulnificus interaction in the gills: Role of the RtxA13 toxin.</title>
        <authorList>
            <person name="Callol A."/>
            <person name="Pajuelo D."/>
            <person name="Ebbesson L."/>
            <person name="Teles M."/>
            <person name="MacKenzie S."/>
            <person name="Amaro C."/>
        </authorList>
    </citation>
    <scope>NUCLEOTIDE SEQUENCE</scope>
</reference>
<proteinExistence type="predicted"/>
<name>A0A0E9R3W7_ANGAN</name>
<protein>
    <submittedName>
        <fullName evidence="1">Uncharacterized protein</fullName>
    </submittedName>
</protein>
<dbReference type="EMBL" id="GBXM01085392">
    <property type="protein sequence ID" value="JAH23185.1"/>
    <property type="molecule type" value="Transcribed_RNA"/>
</dbReference>
<reference evidence="1" key="1">
    <citation type="submission" date="2014-11" db="EMBL/GenBank/DDBJ databases">
        <authorList>
            <person name="Amaro Gonzalez C."/>
        </authorList>
    </citation>
    <scope>NUCLEOTIDE SEQUENCE</scope>
</reference>